<dbReference type="InParanoid" id="A0A3P8WWW5"/>
<dbReference type="PANTHER" id="PTHR15439">
    <property type="entry name" value="RETINOBLASTOMA-BINDING PROTEIN 6"/>
    <property type="match status" value="1"/>
</dbReference>
<keyword evidence="4" id="KW-0862">Zinc</keyword>
<keyword evidence="5" id="KW-0539">Nucleus</keyword>
<reference evidence="7" key="2">
    <citation type="submission" date="2025-08" db="UniProtKB">
        <authorList>
            <consortium name="Ensembl"/>
        </authorList>
    </citation>
    <scope>IDENTIFICATION</scope>
</reference>
<dbReference type="InterPro" id="IPR014891">
    <property type="entry name" value="DWNN_domain"/>
</dbReference>
<dbReference type="Gene3D" id="3.10.20.90">
    <property type="entry name" value="Phosphatidylinositol 3-kinase Catalytic Subunit, Chain A, domain 1"/>
    <property type="match status" value="1"/>
</dbReference>
<evidence type="ECO:0000313" key="8">
    <source>
        <dbReference type="Proteomes" id="UP000265120"/>
    </source>
</evidence>
<evidence type="ECO:0000313" key="7">
    <source>
        <dbReference type="Ensembl" id="ENSCSEP00000029215.1"/>
    </source>
</evidence>
<keyword evidence="3" id="KW-0863">Zinc-finger</keyword>
<evidence type="ECO:0000256" key="3">
    <source>
        <dbReference type="ARBA" id="ARBA00022771"/>
    </source>
</evidence>
<dbReference type="PROSITE" id="PS51282">
    <property type="entry name" value="DWNN"/>
    <property type="match status" value="1"/>
</dbReference>
<dbReference type="InterPro" id="IPR033489">
    <property type="entry name" value="RBBP6"/>
</dbReference>
<feature type="domain" description="DWNN" evidence="6">
    <location>
        <begin position="6"/>
        <end position="78"/>
    </location>
</feature>
<dbReference type="GO" id="GO:0016567">
    <property type="term" value="P:protein ubiquitination"/>
    <property type="evidence" value="ECO:0007669"/>
    <property type="project" value="InterPro"/>
</dbReference>
<dbReference type="Ensembl" id="ENSCSET00000029616.1">
    <property type="protein sequence ID" value="ENSCSEP00000029215.1"/>
    <property type="gene ID" value="ENSCSEG00000018711.1"/>
</dbReference>
<name>A0A3P8WWW5_CYNSE</name>
<evidence type="ECO:0000259" key="6">
    <source>
        <dbReference type="PROSITE" id="PS51282"/>
    </source>
</evidence>
<dbReference type="Pfam" id="PF08783">
    <property type="entry name" value="DWNN"/>
    <property type="match status" value="1"/>
</dbReference>
<dbReference type="SMART" id="SM01180">
    <property type="entry name" value="DWNN"/>
    <property type="match status" value="1"/>
</dbReference>
<dbReference type="AlphaFoldDB" id="A0A3P8WWW5"/>
<dbReference type="PANTHER" id="PTHR15439:SF0">
    <property type="entry name" value="CELL DIVISION CYCLE AND APOPTOSIS REGULATOR PROTEIN 1-RELATED"/>
    <property type="match status" value="1"/>
</dbReference>
<dbReference type="GO" id="GO:0061630">
    <property type="term" value="F:ubiquitin protein ligase activity"/>
    <property type="evidence" value="ECO:0007669"/>
    <property type="project" value="InterPro"/>
</dbReference>
<reference evidence="7" key="3">
    <citation type="submission" date="2025-09" db="UniProtKB">
        <authorList>
            <consortium name="Ensembl"/>
        </authorList>
    </citation>
    <scope>IDENTIFICATION</scope>
</reference>
<reference evidence="7 8" key="1">
    <citation type="journal article" date="2014" name="Nat. Genet.">
        <title>Whole-genome sequence of a flatfish provides insights into ZW sex chromosome evolution and adaptation to a benthic lifestyle.</title>
        <authorList>
            <person name="Chen S."/>
            <person name="Zhang G."/>
            <person name="Shao C."/>
            <person name="Huang Q."/>
            <person name="Liu G."/>
            <person name="Zhang P."/>
            <person name="Song W."/>
            <person name="An N."/>
            <person name="Chalopin D."/>
            <person name="Volff J.N."/>
            <person name="Hong Y."/>
            <person name="Li Q."/>
            <person name="Sha Z."/>
            <person name="Zhou H."/>
            <person name="Xie M."/>
            <person name="Yu Q."/>
            <person name="Liu Y."/>
            <person name="Xiang H."/>
            <person name="Wang N."/>
            <person name="Wu K."/>
            <person name="Yang C."/>
            <person name="Zhou Q."/>
            <person name="Liao X."/>
            <person name="Yang L."/>
            <person name="Hu Q."/>
            <person name="Zhang J."/>
            <person name="Meng L."/>
            <person name="Jin L."/>
            <person name="Tian Y."/>
            <person name="Lian J."/>
            <person name="Yang J."/>
            <person name="Miao G."/>
            <person name="Liu S."/>
            <person name="Liang Z."/>
            <person name="Yan F."/>
            <person name="Li Y."/>
            <person name="Sun B."/>
            <person name="Zhang H."/>
            <person name="Zhang J."/>
            <person name="Zhu Y."/>
            <person name="Du M."/>
            <person name="Zhao Y."/>
            <person name="Schartl M."/>
            <person name="Tang Q."/>
            <person name="Wang J."/>
        </authorList>
    </citation>
    <scope>NUCLEOTIDE SEQUENCE</scope>
</reference>
<keyword evidence="2" id="KW-0479">Metal-binding</keyword>
<evidence type="ECO:0000256" key="1">
    <source>
        <dbReference type="ARBA" id="ARBA00004123"/>
    </source>
</evidence>
<organism evidence="7 8">
    <name type="scientific">Cynoglossus semilaevis</name>
    <name type="common">Tongue sole</name>
    <dbReference type="NCBI Taxonomy" id="244447"/>
    <lineage>
        <taxon>Eukaryota</taxon>
        <taxon>Metazoa</taxon>
        <taxon>Chordata</taxon>
        <taxon>Craniata</taxon>
        <taxon>Vertebrata</taxon>
        <taxon>Euteleostomi</taxon>
        <taxon>Actinopterygii</taxon>
        <taxon>Neopterygii</taxon>
        <taxon>Teleostei</taxon>
        <taxon>Neoteleostei</taxon>
        <taxon>Acanthomorphata</taxon>
        <taxon>Carangaria</taxon>
        <taxon>Pleuronectiformes</taxon>
        <taxon>Pleuronectoidei</taxon>
        <taxon>Cynoglossidae</taxon>
        <taxon>Cynoglossinae</taxon>
        <taxon>Cynoglossus</taxon>
    </lineage>
</organism>
<keyword evidence="8" id="KW-1185">Reference proteome</keyword>
<dbReference type="GO" id="GO:0008270">
    <property type="term" value="F:zinc ion binding"/>
    <property type="evidence" value="ECO:0007669"/>
    <property type="project" value="UniProtKB-KW"/>
</dbReference>
<dbReference type="GO" id="GO:0006397">
    <property type="term" value="P:mRNA processing"/>
    <property type="evidence" value="ECO:0007669"/>
    <property type="project" value="InterPro"/>
</dbReference>
<sequence length="154" mass="17343">MHVQICGQMLAVANSYDTLIFDGPHITLMQLKKKIMCREKLRAADCDLQITNAQSKQEYTEDESPIPKGSSVIVRRIPISGTKSSTSSKIHHIDPSLAQFHPSFVKSMDNQTPSSTLQFFAKVFSVSSYCFNSMNLTLHFLSDLLCLNVWFPQI</sequence>
<evidence type="ECO:0000256" key="2">
    <source>
        <dbReference type="ARBA" id="ARBA00022723"/>
    </source>
</evidence>
<comment type="subcellular location">
    <subcellularLocation>
        <location evidence="1">Nucleus</location>
    </subcellularLocation>
</comment>
<evidence type="ECO:0000256" key="4">
    <source>
        <dbReference type="ARBA" id="ARBA00022833"/>
    </source>
</evidence>
<dbReference type="GO" id="GO:0006511">
    <property type="term" value="P:ubiquitin-dependent protein catabolic process"/>
    <property type="evidence" value="ECO:0007669"/>
    <property type="project" value="TreeGrafter"/>
</dbReference>
<evidence type="ECO:0000256" key="5">
    <source>
        <dbReference type="ARBA" id="ARBA00023242"/>
    </source>
</evidence>
<accession>A0A3P8WWW5</accession>
<dbReference type="Proteomes" id="UP000265120">
    <property type="component" value="Chromosome 17"/>
</dbReference>
<dbReference type="GO" id="GO:0005634">
    <property type="term" value="C:nucleus"/>
    <property type="evidence" value="ECO:0007669"/>
    <property type="project" value="UniProtKB-SubCell"/>
</dbReference>
<dbReference type="STRING" id="244447.ENSCSEP00000029215"/>
<dbReference type="GeneTree" id="ENSGT00940000159365"/>
<protein>
    <recommendedName>
        <fullName evidence="6">DWNN domain-containing protein</fullName>
    </recommendedName>
</protein>
<proteinExistence type="predicted"/>